<dbReference type="AlphaFoldDB" id="A0A0J1H8T9"/>
<dbReference type="EMBL" id="LDOU01000015">
    <property type="protein sequence ID" value="KLV08138.1"/>
    <property type="molecule type" value="Genomic_DNA"/>
</dbReference>
<organism evidence="1 2">
    <name type="scientific">Photobacterium ganghwense</name>
    <dbReference type="NCBI Taxonomy" id="320778"/>
    <lineage>
        <taxon>Bacteria</taxon>
        <taxon>Pseudomonadati</taxon>
        <taxon>Pseudomonadota</taxon>
        <taxon>Gammaproteobacteria</taxon>
        <taxon>Vibrionales</taxon>
        <taxon>Vibrionaceae</taxon>
        <taxon>Photobacterium</taxon>
    </lineage>
</organism>
<dbReference type="PATRIC" id="fig|320778.3.peg.3276"/>
<proteinExistence type="predicted"/>
<dbReference type="RefSeq" id="WP_047886028.1">
    <property type="nucleotide sequence ID" value="NZ_LDOU01000015.1"/>
</dbReference>
<evidence type="ECO:0000313" key="1">
    <source>
        <dbReference type="EMBL" id="KLV08138.1"/>
    </source>
</evidence>
<keyword evidence="2" id="KW-1185">Reference proteome</keyword>
<dbReference type="Proteomes" id="UP000035909">
    <property type="component" value="Unassembled WGS sequence"/>
</dbReference>
<comment type="caution">
    <text evidence="1">The sequence shown here is derived from an EMBL/GenBank/DDBJ whole genome shotgun (WGS) entry which is preliminary data.</text>
</comment>
<protein>
    <submittedName>
        <fullName evidence="1">Uncharacterized protein</fullName>
    </submittedName>
</protein>
<evidence type="ECO:0000313" key="2">
    <source>
        <dbReference type="Proteomes" id="UP000035909"/>
    </source>
</evidence>
<sequence length="372" mass="43484">MTEGFANNATPKYLGYVYQVLIAIEKCFEAKPNETIWIECFGDVYDGKTFTEVKHHVEEHNLASNSKDFWNTLKNLVVEDSSMFEQIVLHTTSFISERSIFHGWNTRSAHEKLNIIKSHVPSSSIKPLYEKIFEDASDAELLSILSRFTIDQSREHVEEKWKSLLEARKLKCVLEPYRESIFHWIYSYVNKNAIVDHRHWKVNINDFDDAFQFQVNRWSGDSIPFPVDRTEYDTEQQHADGYLFLLEYRDIGLKGRDRGVALNDYFKAKNSEESLVDLKPDIMPEIIDNYLLDVVEKATGYKRQYSYEIDYEDLGSSKSNKAACKAYFEFHNSSVLEVPEVSGTKPYFMRGKVHEAINNTAYTWKYNEEDID</sequence>
<gene>
    <name evidence="1" type="ORF">ABT57_15080</name>
</gene>
<name>A0A0J1H8T9_9GAMM</name>
<dbReference type="STRING" id="320778.ABT57_15080"/>
<dbReference type="OrthoDB" id="8564076at2"/>
<accession>A0A0J1H8T9</accession>
<reference evidence="1 2" key="1">
    <citation type="submission" date="2015-05" db="EMBL/GenBank/DDBJ databases">
        <title>Photobacterium galathea sp. nov.</title>
        <authorList>
            <person name="Machado H."/>
            <person name="Gram L."/>
        </authorList>
    </citation>
    <scope>NUCLEOTIDE SEQUENCE [LARGE SCALE GENOMIC DNA]</scope>
    <source>
        <strain evidence="1 2">DSM 22954</strain>
    </source>
</reference>